<dbReference type="InterPro" id="IPR040690">
    <property type="entry name" value="FtsX_ECD"/>
</dbReference>
<dbReference type="AlphaFoldDB" id="A0A4R7VWU9"/>
<feature type="domain" description="FtsX extracellular" evidence="1">
    <location>
        <begin position="61"/>
        <end position="134"/>
    </location>
</feature>
<reference evidence="2 3" key="1">
    <citation type="submission" date="2019-03" db="EMBL/GenBank/DDBJ databases">
        <title>Genomic Encyclopedia of Archaeal and Bacterial Type Strains, Phase II (KMG-II): from individual species to whole genera.</title>
        <authorList>
            <person name="Goeker M."/>
        </authorList>
    </citation>
    <scope>NUCLEOTIDE SEQUENCE [LARGE SCALE GENOMIC DNA]</scope>
    <source>
        <strain evidence="2 3">DSM 45499</strain>
    </source>
</reference>
<comment type="caution">
    <text evidence="2">The sequence shown here is derived from an EMBL/GenBank/DDBJ whole genome shotgun (WGS) entry which is preliminary data.</text>
</comment>
<keyword evidence="3" id="KW-1185">Reference proteome</keyword>
<name>A0A4R7VWU9_9PSEU</name>
<gene>
    <name evidence="2" type="ORF">CLV71_104594</name>
</gene>
<organism evidence="2 3">
    <name type="scientific">Actinophytocola oryzae</name>
    <dbReference type="NCBI Taxonomy" id="502181"/>
    <lineage>
        <taxon>Bacteria</taxon>
        <taxon>Bacillati</taxon>
        <taxon>Actinomycetota</taxon>
        <taxon>Actinomycetes</taxon>
        <taxon>Pseudonocardiales</taxon>
        <taxon>Pseudonocardiaceae</taxon>
    </lineage>
</organism>
<dbReference type="RefSeq" id="WP_133903102.1">
    <property type="nucleotide sequence ID" value="NZ_SOCP01000004.1"/>
</dbReference>
<evidence type="ECO:0000313" key="2">
    <source>
        <dbReference type="EMBL" id="TDV54125.1"/>
    </source>
</evidence>
<protein>
    <recommendedName>
        <fullName evidence="1">FtsX extracellular domain-containing protein</fullName>
    </recommendedName>
</protein>
<dbReference type="Proteomes" id="UP000294927">
    <property type="component" value="Unassembled WGS sequence"/>
</dbReference>
<proteinExistence type="predicted"/>
<dbReference type="Gene3D" id="3.30.70.3040">
    <property type="match status" value="1"/>
</dbReference>
<dbReference type="Pfam" id="PF18075">
    <property type="entry name" value="FtsX_ECD"/>
    <property type="match status" value="1"/>
</dbReference>
<dbReference type="OrthoDB" id="3637870at2"/>
<evidence type="ECO:0000259" key="1">
    <source>
        <dbReference type="Pfam" id="PF18075"/>
    </source>
</evidence>
<dbReference type="EMBL" id="SOCP01000004">
    <property type="protein sequence ID" value="TDV54125.1"/>
    <property type="molecule type" value="Genomic_DNA"/>
</dbReference>
<sequence length="152" mass="16621">MTRRVGLVLWAAVGVVVAAFAAVTVLAVVTYDGPGTASRPLVPEVPRSSVCLNKVILYFETDDEMRDAAARLRTHPQVESLIMETKAEAYERFKKIFADQPELVELARPEALPASVTIRPTPGTDADRLSKRLAADFGRLDDDAMALPCRPK</sequence>
<evidence type="ECO:0000313" key="3">
    <source>
        <dbReference type="Proteomes" id="UP000294927"/>
    </source>
</evidence>
<accession>A0A4R7VWU9</accession>